<dbReference type="GO" id="GO:0000160">
    <property type="term" value="P:phosphorelay signal transduction system"/>
    <property type="evidence" value="ECO:0007669"/>
    <property type="project" value="TreeGrafter"/>
</dbReference>
<keyword evidence="5 9" id="KW-0418">Kinase</keyword>
<reference evidence="9 10" key="1">
    <citation type="submission" date="2020-07" db="EMBL/GenBank/DDBJ databases">
        <title>Sequencing the genomes of 1000 actinobacteria strains.</title>
        <authorList>
            <person name="Klenk H.-P."/>
        </authorList>
    </citation>
    <scope>NUCLEOTIDE SEQUENCE [LARGE SCALE GENOMIC DNA]</scope>
    <source>
        <strain evidence="9 10">DSM 45927</strain>
    </source>
</reference>
<evidence type="ECO:0000313" key="10">
    <source>
        <dbReference type="Proteomes" id="UP000575985"/>
    </source>
</evidence>
<dbReference type="Proteomes" id="UP000575985">
    <property type="component" value="Unassembled WGS sequence"/>
</dbReference>
<evidence type="ECO:0000256" key="5">
    <source>
        <dbReference type="ARBA" id="ARBA00022777"/>
    </source>
</evidence>
<sequence>MSARVSDRSPSQRSADPAFPHPRAAPALCAAAAALAAAWWAGAALPVAGSPPTAAAAAVLGALLCAALSATALLWAEAARARRRAAELERTLLAFAHEGVDLLWCDIQREGVRADEAVAAALERIGTADDTLRTLVRRVGAALGEGDRRGRCALAATAAAAARLQTGCTGLLALLRVLQDRYGDQDHVMADLFELDHRVCQAGRVADGIALLARGRTGRRWAAPITMESILRGAMGRIRDYRRVRIRSTGSAAVVGAAAEGVMQALAELMDNAAAFSPADTEVHVHVAERDTGVTVTVEDAGRGMRGRERRRAEQMVATPHDFTALTGARLGLAVAGAAAAEHGLRISFRPSALGGTGAVLLIPPHLVTTAPRYPLPAPSPHDGPVGAVPAPPRARVGDHRPVLEPAARAPLPRRRRGAALPAAGPVWPEPPAAPDDGEPGEPGRPGGDPAARFAAFRQAFGRGLGGPGPAAD</sequence>
<evidence type="ECO:0000313" key="9">
    <source>
        <dbReference type="EMBL" id="NYI95659.1"/>
    </source>
</evidence>
<evidence type="ECO:0000256" key="6">
    <source>
        <dbReference type="SAM" id="MobiDB-lite"/>
    </source>
</evidence>
<gene>
    <name evidence="9" type="ORF">HNR12_001936</name>
</gene>
<keyword evidence="3" id="KW-0597">Phosphoprotein</keyword>
<dbReference type="SMART" id="SM00387">
    <property type="entry name" value="HATPase_c"/>
    <property type="match status" value="1"/>
</dbReference>
<dbReference type="EC" id="2.7.13.3" evidence="2"/>
<dbReference type="SUPFAM" id="SSF55874">
    <property type="entry name" value="ATPase domain of HSP90 chaperone/DNA topoisomerase II/histidine kinase"/>
    <property type="match status" value="1"/>
</dbReference>
<keyword evidence="7" id="KW-1133">Transmembrane helix</keyword>
<feature type="region of interest" description="Disordered" evidence="6">
    <location>
        <begin position="373"/>
        <end position="473"/>
    </location>
</feature>
<dbReference type="GO" id="GO:0004673">
    <property type="term" value="F:protein histidine kinase activity"/>
    <property type="evidence" value="ECO:0007669"/>
    <property type="project" value="UniProtKB-EC"/>
</dbReference>
<evidence type="ECO:0000259" key="8">
    <source>
        <dbReference type="SMART" id="SM00387"/>
    </source>
</evidence>
<keyword evidence="7" id="KW-0812">Transmembrane</keyword>
<dbReference type="Pfam" id="PF02518">
    <property type="entry name" value="HATPase_c"/>
    <property type="match status" value="1"/>
</dbReference>
<organism evidence="9 10">
    <name type="scientific">Streptomonospora nanhaiensis</name>
    <dbReference type="NCBI Taxonomy" id="1323731"/>
    <lineage>
        <taxon>Bacteria</taxon>
        <taxon>Bacillati</taxon>
        <taxon>Actinomycetota</taxon>
        <taxon>Actinomycetes</taxon>
        <taxon>Streptosporangiales</taxon>
        <taxon>Nocardiopsidaceae</taxon>
        <taxon>Streptomonospora</taxon>
    </lineage>
</organism>
<dbReference type="EMBL" id="JACCFO010000001">
    <property type="protein sequence ID" value="NYI95659.1"/>
    <property type="molecule type" value="Genomic_DNA"/>
</dbReference>
<feature type="compositionally biased region" description="Low complexity" evidence="6">
    <location>
        <begin position="448"/>
        <end position="462"/>
    </location>
</feature>
<feature type="compositionally biased region" description="Gly residues" evidence="6">
    <location>
        <begin position="463"/>
        <end position="473"/>
    </location>
</feature>
<keyword evidence="10" id="KW-1185">Reference proteome</keyword>
<keyword evidence="4" id="KW-0808">Transferase</keyword>
<dbReference type="PANTHER" id="PTHR45436">
    <property type="entry name" value="SENSOR HISTIDINE KINASE YKOH"/>
    <property type="match status" value="1"/>
</dbReference>
<dbReference type="PANTHER" id="PTHR45436:SF5">
    <property type="entry name" value="SENSOR HISTIDINE KINASE TRCS"/>
    <property type="match status" value="1"/>
</dbReference>
<dbReference type="AlphaFoldDB" id="A0A853BJK3"/>
<evidence type="ECO:0000256" key="3">
    <source>
        <dbReference type="ARBA" id="ARBA00022553"/>
    </source>
</evidence>
<evidence type="ECO:0000256" key="1">
    <source>
        <dbReference type="ARBA" id="ARBA00000085"/>
    </source>
</evidence>
<feature type="transmembrane region" description="Helical" evidence="7">
    <location>
        <begin position="54"/>
        <end position="76"/>
    </location>
</feature>
<comment type="caution">
    <text evidence="9">The sequence shown here is derived from an EMBL/GenBank/DDBJ whole genome shotgun (WGS) entry which is preliminary data.</text>
</comment>
<dbReference type="Gene3D" id="3.30.565.10">
    <property type="entry name" value="Histidine kinase-like ATPase, C-terminal domain"/>
    <property type="match status" value="1"/>
</dbReference>
<dbReference type="RefSeq" id="WP_217781657.1">
    <property type="nucleotide sequence ID" value="NZ_JACCFO010000001.1"/>
</dbReference>
<accession>A0A853BJK3</accession>
<dbReference type="InterPro" id="IPR036890">
    <property type="entry name" value="HATPase_C_sf"/>
</dbReference>
<protein>
    <recommendedName>
        <fullName evidence="2">histidine kinase</fullName>
        <ecNumber evidence="2">2.7.13.3</ecNumber>
    </recommendedName>
</protein>
<evidence type="ECO:0000256" key="4">
    <source>
        <dbReference type="ARBA" id="ARBA00022679"/>
    </source>
</evidence>
<comment type="catalytic activity">
    <reaction evidence="1">
        <text>ATP + protein L-histidine = ADP + protein N-phospho-L-histidine.</text>
        <dbReference type="EC" id="2.7.13.3"/>
    </reaction>
</comment>
<dbReference type="InterPro" id="IPR003594">
    <property type="entry name" value="HATPase_dom"/>
</dbReference>
<feature type="domain" description="Histidine kinase/HSP90-like ATPase" evidence="8">
    <location>
        <begin position="257"/>
        <end position="367"/>
    </location>
</feature>
<dbReference type="InterPro" id="IPR050428">
    <property type="entry name" value="TCS_sensor_his_kinase"/>
</dbReference>
<evidence type="ECO:0000256" key="2">
    <source>
        <dbReference type="ARBA" id="ARBA00012438"/>
    </source>
</evidence>
<evidence type="ECO:0000256" key="7">
    <source>
        <dbReference type="SAM" id="Phobius"/>
    </source>
</evidence>
<proteinExistence type="predicted"/>
<keyword evidence="7" id="KW-0472">Membrane</keyword>
<dbReference type="GO" id="GO:0005886">
    <property type="term" value="C:plasma membrane"/>
    <property type="evidence" value="ECO:0007669"/>
    <property type="project" value="TreeGrafter"/>
</dbReference>
<name>A0A853BJK3_9ACTN</name>